<dbReference type="InterPro" id="IPR029044">
    <property type="entry name" value="Nucleotide-diphossugar_trans"/>
</dbReference>
<organism evidence="3">
    <name type="scientific">uncultured Sulfurovum sp</name>
    <dbReference type="NCBI Taxonomy" id="269237"/>
    <lineage>
        <taxon>Bacteria</taxon>
        <taxon>Pseudomonadati</taxon>
        <taxon>Campylobacterota</taxon>
        <taxon>Epsilonproteobacteria</taxon>
        <taxon>Campylobacterales</taxon>
        <taxon>Sulfurovaceae</taxon>
        <taxon>Sulfurovum</taxon>
        <taxon>environmental samples</taxon>
    </lineage>
</organism>
<protein>
    <submittedName>
        <fullName evidence="3">Glycosyl transferase, family 2</fullName>
    </submittedName>
</protein>
<accession>A0A6S6SGL8</accession>
<dbReference type="AlphaFoldDB" id="A0A6S6SGL8"/>
<reference evidence="3" key="1">
    <citation type="submission" date="2020-01" db="EMBL/GenBank/DDBJ databases">
        <authorList>
            <person name="Meier V. D."/>
            <person name="Meier V D."/>
        </authorList>
    </citation>
    <scope>NUCLEOTIDE SEQUENCE</scope>
    <source>
        <strain evidence="3">HLG_WM_MAG_05</strain>
    </source>
</reference>
<evidence type="ECO:0000313" key="3">
    <source>
        <dbReference type="EMBL" id="CAA6807575.1"/>
    </source>
</evidence>
<sequence length="302" mass="36668">MKQDISVIILTYNEEQHIARCLQSLKSCVKEIFIVDSFSTDNTVKIAQSLGAKVYTNKWVNYAVQFQWGLDNCDIQSKWVMRMDADEYLLPELNEEISENISKLEENISQIYIKRRVFFMNQWIKHGSYYPIWLLRIWKFEYGKIEERWMDEHIKVSQGSSIKFEHDLVDHNLSNLTAWTSKHNNYATREAIDLLNYIYEFVKYDEVQPKLFGTQAERKRWLKVRYSKLPLFLRPILYFHYRYFIKLGFLDKKAGFIWHFLQGFWYRFLVDSKINEIYFHAGKEKKNILDYLEKEYKIIFKK</sequence>
<dbReference type="InterPro" id="IPR001173">
    <property type="entry name" value="Glyco_trans_2-like"/>
</dbReference>
<dbReference type="PANTHER" id="PTHR43630">
    <property type="entry name" value="POLY-BETA-1,6-N-ACETYL-D-GLUCOSAMINE SYNTHASE"/>
    <property type="match status" value="1"/>
</dbReference>
<dbReference type="Pfam" id="PF00535">
    <property type="entry name" value="Glycos_transf_2"/>
    <property type="match status" value="1"/>
</dbReference>
<feature type="domain" description="Glycosyltransferase 2-like" evidence="2">
    <location>
        <begin position="6"/>
        <end position="139"/>
    </location>
</feature>
<dbReference type="SUPFAM" id="SSF53448">
    <property type="entry name" value="Nucleotide-diphospho-sugar transferases"/>
    <property type="match status" value="1"/>
</dbReference>
<comment type="similarity">
    <text evidence="1">Belongs to the glycosyltransferase 2 family. WaaE/KdtX subfamily.</text>
</comment>
<dbReference type="PANTHER" id="PTHR43630:SF2">
    <property type="entry name" value="GLYCOSYLTRANSFERASE"/>
    <property type="match status" value="1"/>
</dbReference>
<dbReference type="Gene3D" id="3.90.550.10">
    <property type="entry name" value="Spore Coat Polysaccharide Biosynthesis Protein SpsA, Chain A"/>
    <property type="match status" value="1"/>
</dbReference>
<dbReference type="GO" id="GO:0016740">
    <property type="term" value="F:transferase activity"/>
    <property type="evidence" value="ECO:0007669"/>
    <property type="project" value="UniProtKB-KW"/>
</dbReference>
<proteinExistence type="inferred from homology"/>
<keyword evidence="3" id="KW-0808">Transferase</keyword>
<evidence type="ECO:0000259" key="2">
    <source>
        <dbReference type="Pfam" id="PF00535"/>
    </source>
</evidence>
<evidence type="ECO:0000256" key="1">
    <source>
        <dbReference type="ARBA" id="ARBA00038494"/>
    </source>
</evidence>
<name>A0A6S6SGL8_9BACT</name>
<dbReference type="EMBL" id="CACVAU010000026">
    <property type="protein sequence ID" value="CAA6807575.1"/>
    <property type="molecule type" value="Genomic_DNA"/>
</dbReference>
<gene>
    <name evidence="3" type="ORF">HELGO_WM13250</name>
</gene>
<dbReference type="CDD" id="cd02511">
    <property type="entry name" value="Beta4Glucosyltransferase"/>
    <property type="match status" value="1"/>
</dbReference>